<dbReference type="SUPFAM" id="SSF48371">
    <property type="entry name" value="ARM repeat"/>
    <property type="match status" value="1"/>
</dbReference>
<comment type="caution">
    <text evidence="7">The sequence shown here is derived from an EMBL/GenBank/DDBJ whole genome shotgun (WGS) entry which is preliminary data.</text>
</comment>
<gene>
    <name evidence="7" type="ORF">WG66_17362</name>
</gene>
<evidence type="ECO:0000256" key="3">
    <source>
        <dbReference type="ARBA" id="ARBA00022833"/>
    </source>
</evidence>
<evidence type="ECO:0000256" key="4">
    <source>
        <dbReference type="PROSITE-ProRule" id="PRU00134"/>
    </source>
</evidence>
<dbReference type="GO" id="GO:0008270">
    <property type="term" value="F:zinc ion binding"/>
    <property type="evidence" value="ECO:0007669"/>
    <property type="project" value="UniProtKB-KW"/>
</dbReference>
<evidence type="ECO:0000256" key="2">
    <source>
        <dbReference type="ARBA" id="ARBA00022771"/>
    </source>
</evidence>
<dbReference type="PROSITE" id="PS01360">
    <property type="entry name" value="ZF_MYND_1"/>
    <property type="match status" value="1"/>
</dbReference>
<dbReference type="Gene3D" id="6.10.140.2220">
    <property type="match status" value="1"/>
</dbReference>
<keyword evidence="3" id="KW-0862">Zinc</keyword>
<dbReference type="InterPro" id="IPR016024">
    <property type="entry name" value="ARM-type_fold"/>
</dbReference>
<dbReference type="AlphaFoldDB" id="A0A0W0F175"/>
<reference evidence="7 8" key="1">
    <citation type="submission" date="2015-12" db="EMBL/GenBank/DDBJ databases">
        <title>Draft genome sequence of Moniliophthora roreri, the causal agent of frosty pod rot of cacao.</title>
        <authorList>
            <person name="Aime M.C."/>
            <person name="Diaz-Valderrama J.R."/>
            <person name="Kijpornyongpan T."/>
            <person name="Phillips-Mora W."/>
        </authorList>
    </citation>
    <scope>NUCLEOTIDE SEQUENCE [LARGE SCALE GENOMIC DNA]</scope>
    <source>
        <strain evidence="7 8">MCA 2952</strain>
    </source>
</reference>
<evidence type="ECO:0000313" key="8">
    <source>
        <dbReference type="Proteomes" id="UP000054988"/>
    </source>
</evidence>
<dbReference type="Pfam" id="PF01753">
    <property type="entry name" value="zf-MYND"/>
    <property type="match status" value="1"/>
</dbReference>
<feature type="domain" description="MYND-type" evidence="6">
    <location>
        <begin position="658"/>
        <end position="696"/>
    </location>
</feature>
<dbReference type="eggNOG" id="ENOG502SKH3">
    <property type="taxonomic scope" value="Eukaryota"/>
</dbReference>
<keyword evidence="1" id="KW-0479">Metal-binding</keyword>
<accession>A0A0W0F175</accession>
<keyword evidence="2 4" id="KW-0863">Zinc-finger</keyword>
<proteinExistence type="predicted"/>
<dbReference type="PROSITE" id="PS50865">
    <property type="entry name" value="ZF_MYND_2"/>
    <property type="match status" value="1"/>
</dbReference>
<dbReference type="InterPro" id="IPR011989">
    <property type="entry name" value="ARM-like"/>
</dbReference>
<feature type="compositionally biased region" description="Basic residues" evidence="5">
    <location>
        <begin position="1"/>
        <end position="13"/>
    </location>
</feature>
<dbReference type="Proteomes" id="UP000054988">
    <property type="component" value="Unassembled WGS sequence"/>
</dbReference>
<dbReference type="InterPro" id="IPR002893">
    <property type="entry name" value="Znf_MYND"/>
</dbReference>
<organism evidence="7 8">
    <name type="scientific">Moniliophthora roreri</name>
    <name type="common">Frosty pod rot fungus</name>
    <name type="synonym">Monilia roreri</name>
    <dbReference type="NCBI Taxonomy" id="221103"/>
    <lineage>
        <taxon>Eukaryota</taxon>
        <taxon>Fungi</taxon>
        <taxon>Dikarya</taxon>
        <taxon>Basidiomycota</taxon>
        <taxon>Agaricomycotina</taxon>
        <taxon>Agaricomycetes</taxon>
        <taxon>Agaricomycetidae</taxon>
        <taxon>Agaricales</taxon>
        <taxon>Marasmiineae</taxon>
        <taxon>Marasmiaceae</taxon>
        <taxon>Moniliophthora</taxon>
    </lineage>
</organism>
<sequence length="705" mass="79819">MPGPGRKNKKAKRSGPSISPTPAQYIGDIDNARDWNHIVLILCDCFELPDLTTRSGLKKVHANFDAIVRRLDQVYNEHGDNEKIAGGIVGIYAKMCADSILRNKLFQRGFLSKLLPLLDKPYSQHMALRSLSSVAHHGSDIVHTELAKLTPTLLRLLNERPDDPKVAELVITIISHSIVGVVSKHISLTTHTPYRPSYLKIRTILDATIKQLKNPAASRYLIDHAITLLAHLAYHYGPEVKADESVVNFFIAGLRNKNWEFRCQCLSGIIRMHLHEDEDDMRSFDPNIYLEIAQKRWPDNLVDVFYDYGQPRTDMYIRMTTQRDFQKALMAVASSRDLYAFGLTLYDLILRTEWAIADGLFQEQDPRTGKKIPMDSAVLGLPFQRYPDALPHCANAIRAKGNPDERDKADVLDIKYLIMKQRVREAADFARKSLQRNPDFAYYYYAISLTADRVEGLKASKKGLKCKQTSPFVRHQLIQRAVEHAGDYGLGTLNEAGSDQKKWEEGVALLMSALDDSKLFVKEAPPDNHRMRNVLYWNILLGILVRGPEVSADLREIKSSLSKLKFTDEFTQFIGLRPPNTALRLAQETVVKRFESAVGEWDDIIANMEGPDEKPVDPEKAEDDLAAWLDDMKLDNGERETLIAHPKVNANHVALYQCSWCHNPSAVLRKCSGCGQTRYCDSGCQKQHWSEHKKKCKEASGKAES</sequence>
<feature type="region of interest" description="Disordered" evidence="5">
    <location>
        <begin position="1"/>
        <end position="23"/>
    </location>
</feature>
<evidence type="ECO:0000256" key="5">
    <source>
        <dbReference type="SAM" id="MobiDB-lite"/>
    </source>
</evidence>
<evidence type="ECO:0000256" key="1">
    <source>
        <dbReference type="ARBA" id="ARBA00022723"/>
    </source>
</evidence>
<name>A0A0W0F175_MONRR</name>
<dbReference type="EMBL" id="LATX01002399">
    <property type="protein sequence ID" value="KTB30070.1"/>
    <property type="molecule type" value="Genomic_DNA"/>
</dbReference>
<dbReference type="Gene3D" id="1.25.10.10">
    <property type="entry name" value="Leucine-rich Repeat Variant"/>
    <property type="match status" value="1"/>
</dbReference>
<evidence type="ECO:0000259" key="6">
    <source>
        <dbReference type="PROSITE" id="PS50865"/>
    </source>
</evidence>
<evidence type="ECO:0000313" key="7">
    <source>
        <dbReference type="EMBL" id="KTB30070.1"/>
    </source>
</evidence>
<protein>
    <recommendedName>
        <fullName evidence="6">MYND-type domain-containing protein</fullName>
    </recommendedName>
</protein>
<dbReference type="SUPFAM" id="SSF144232">
    <property type="entry name" value="HIT/MYND zinc finger-like"/>
    <property type="match status" value="1"/>
</dbReference>